<dbReference type="InterPro" id="IPR027417">
    <property type="entry name" value="P-loop_NTPase"/>
</dbReference>
<dbReference type="PANTHER" id="PTHR24220">
    <property type="entry name" value="IMPORT ATP-BINDING PROTEIN"/>
    <property type="match status" value="1"/>
</dbReference>
<sequence>MRAGLRGIQHHPKSPVRLLPVVSEKLRPIQSTALDILAGLKKPQDGQFLIDGKRADRWNNGKFSRWRARHVGYAPQAPTLLDSLTCQENLALAAQVAGRNLSDNQQVDLLGKLKMSEYARALPTDLSGGQRQRVSIAQAVASRPALLLLDEPVSALDKRNIGAVEALMQHATQSGAIVVYCSHQELFDGSAPTLLEMGR</sequence>
<gene>
    <name evidence="2" type="ORF">DF222_03025</name>
</gene>
<accession>A0A2U1T8I6</accession>
<dbReference type="InterPro" id="IPR017871">
    <property type="entry name" value="ABC_transporter-like_CS"/>
</dbReference>
<keyword evidence="3" id="KW-1185">Reference proteome</keyword>
<evidence type="ECO:0000313" key="3">
    <source>
        <dbReference type="Proteomes" id="UP000244989"/>
    </source>
</evidence>
<reference evidence="3" key="1">
    <citation type="submission" date="2018-04" db="EMBL/GenBank/DDBJ databases">
        <authorList>
            <person name="Liu S."/>
            <person name="Wang Z."/>
            <person name="Li J."/>
        </authorList>
    </citation>
    <scope>NUCLEOTIDE SEQUENCE [LARGE SCALE GENOMIC DNA]</scope>
    <source>
        <strain evidence="3">2189</strain>
    </source>
</reference>
<dbReference type="PROSITE" id="PS50893">
    <property type="entry name" value="ABC_TRANSPORTER_2"/>
    <property type="match status" value="1"/>
</dbReference>
<organism evidence="2 3">
    <name type="scientific">Corynebacterium yudongzhengii</name>
    <dbReference type="NCBI Taxonomy" id="2080740"/>
    <lineage>
        <taxon>Bacteria</taxon>
        <taxon>Bacillati</taxon>
        <taxon>Actinomycetota</taxon>
        <taxon>Actinomycetes</taxon>
        <taxon>Mycobacteriales</taxon>
        <taxon>Corynebacteriaceae</taxon>
        <taxon>Corynebacterium</taxon>
    </lineage>
</organism>
<dbReference type="Gene3D" id="3.40.50.300">
    <property type="entry name" value="P-loop containing nucleotide triphosphate hydrolases"/>
    <property type="match status" value="1"/>
</dbReference>
<comment type="caution">
    <text evidence="2">The sequence shown here is derived from an EMBL/GenBank/DDBJ whole genome shotgun (WGS) entry which is preliminary data.</text>
</comment>
<evidence type="ECO:0000313" key="2">
    <source>
        <dbReference type="EMBL" id="PWC02320.1"/>
    </source>
</evidence>
<dbReference type="InterPro" id="IPR003439">
    <property type="entry name" value="ABC_transporter-like_ATP-bd"/>
</dbReference>
<dbReference type="SUPFAM" id="SSF52540">
    <property type="entry name" value="P-loop containing nucleoside triphosphate hydrolases"/>
    <property type="match status" value="1"/>
</dbReference>
<dbReference type="PROSITE" id="PS00211">
    <property type="entry name" value="ABC_TRANSPORTER_1"/>
    <property type="match status" value="1"/>
</dbReference>
<dbReference type="GO" id="GO:0005524">
    <property type="term" value="F:ATP binding"/>
    <property type="evidence" value="ECO:0007669"/>
    <property type="project" value="InterPro"/>
</dbReference>
<dbReference type="EMBL" id="QEEZ01000004">
    <property type="protein sequence ID" value="PWC02320.1"/>
    <property type="molecule type" value="Genomic_DNA"/>
</dbReference>
<dbReference type="GO" id="GO:0005886">
    <property type="term" value="C:plasma membrane"/>
    <property type="evidence" value="ECO:0007669"/>
    <property type="project" value="TreeGrafter"/>
</dbReference>
<dbReference type="GO" id="GO:0016887">
    <property type="term" value="F:ATP hydrolysis activity"/>
    <property type="evidence" value="ECO:0007669"/>
    <property type="project" value="InterPro"/>
</dbReference>
<name>A0A2U1T8I6_9CORY</name>
<proteinExistence type="predicted"/>
<dbReference type="KEGG" id="cyz:C3B44_05805"/>
<evidence type="ECO:0000259" key="1">
    <source>
        <dbReference type="PROSITE" id="PS50893"/>
    </source>
</evidence>
<feature type="domain" description="ABC transporter" evidence="1">
    <location>
        <begin position="3"/>
        <end position="199"/>
    </location>
</feature>
<dbReference type="AlphaFoldDB" id="A0A2U1T8I6"/>
<dbReference type="Proteomes" id="UP000244989">
    <property type="component" value="Unassembled WGS sequence"/>
</dbReference>
<dbReference type="Pfam" id="PF00005">
    <property type="entry name" value="ABC_tran"/>
    <property type="match status" value="1"/>
</dbReference>
<protein>
    <recommendedName>
        <fullName evidence="1">ABC transporter domain-containing protein</fullName>
    </recommendedName>
</protein>
<dbReference type="InterPro" id="IPR015854">
    <property type="entry name" value="ABC_transpr_LolD-like"/>
</dbReference>
<dbReference type="GO" id="GO:0022857">
    <property type="term" value="F:transmembrane transporter activity"/>
    <property type="evidence" value="ECO:0007669"/>
    <property type="project" value="TreeGrafter"/>
</dbReference>